<feature type="non-terminal residue" evidence="1">
    <location>
        <position position="1"/>
    </location>
</feature>
<name>A0ACA9SXW2_9GLOM</name>
<reference evidence="1" key="1">
    <citation type="submission" date="2021-06" db="EMBL/GenBank/DDBJ databases">
        <authorList>
            <person name="Kallberg Y."/>
            <person name="Tangrot J."/>
            <person name="Rosling A."/>
        </authorList>
    </citation>
    <scope>NUCLEOTIDE SEQUENCE</scope>
    <source>
        <strain evidence="1">MA461A</strain>
    </source>
</reference>
<proteinExistence type="predicted"/>
<protein>
    <submittedName>
        <fullName evidence="1">31738_t:CDS:1</fullName>
    </submittedName>
</protein>
<sequence length="157" mass="17675">HTKNVVIKEDGDGVRAIITDFGLSKVLPRNSKSDQKIGGCAPFIDPMILDCNATHDYKSDIYSLGVILWEITSNGRPPLEKFETDLRIAYQTVKGTREKPINESTASYVKLYTDCWNGDPKLRPEINQVYESIHQEDIISGEEWKDLPQSCDSPQSS</sequence>
<feature type="non-terminal residue" evidence="1">
    <location>
        <position position="157"/>
    </location>
</feature>
<accession>A0ACA9SXW2</accession>
<comment type="caution">
    <text evidence="1">The sequence shown here is derived from an EMBL/GenBank/DDBJ whole genome shotgun (WGS) entry which is preliminary data.</text>
</comment>
<keyword evidence="2" id="KW-1185">Reference proteome</keyword>
<dbReference type="EMBL" id="CAJVQC010162063">
    <property type="protein sequence ID" value="CAG8848728.1"/>
    <property type="molecule type" value="Genomic_DNA"/>
</dbReference>
<organism evidence="1 2">
    <name type="scientific">Racocetra persica</name>
    <dbReference type="NCBI Taxonomy" id="160502"/>
    <lineage>
        <taxon>Eukaryota</taxon>
        <taxon>Fungi</taxon>
        <taxon>Fungi incertae sedis</taxon>
        <taxon>Mucoromycota</taxon>
        <taxon>Glomeromycotina</taxon>
        <taxon>Glomeromycetes</taxon>
        <taxon>Diversisporales</taxon>
        <taxon>Gigasporaceae</taxon>
        <taxon>Racocetra</taxon>
    </lineage>
</organism>
<evidence type="ECO:0000313" key="1">
    <source>
        <dbReference type="EMBL" id="CAG8848728.1"/>
    </source>
</evidence>
<gene>
    <name evidence="1" type="ORF">RPERSI_LOCUS35264</name>
</gene>
<evidence type="ECO:0000313" key="2">
    <source>
        <dbReference type="Proteomes" id="UP000789920"/>
    </source>
</evidence>
<dbReference type="Proteomes" id="UP000789920">
    <property type="component" value="Unassembled WGS sequence"/>
</dbReference>